<gene>
    <name evidence="2" type="ORF">SPARVUS_LOCUS15635394</name>
</gene>
<dbReference type="InterPro" id="IPR036928">
    <property type="entry name" value="AS_sf"/>
</dbReference>
<evidence type="ECO:0000259" key="1">
    <source>
        <dbReference type="Pfam" id="PF01425"/>
    </source>
</evidence>
<accession>A0ABN9HAC3</accession>
<organism evidence="2 3">
    <name type="scientific">Staurois parvus</name>
    <dbReference type="NCBI Taxonomy" id="386267"/>
    <lineage>
        <taxon>Eukaryota</taxon>
        <taxon>Metazoa</taxon>
        <taxon>Chordata</taxon>
        <taxon>Craniata</taxon>
        <taxon>Vertebrata</taxon>
        <taxon>Euteleostomi</taxon>
        <taxon>Amphibia</taxon>
        <taxon>Batrachia</taxon>
        <taxon>Anura</taxon>
        <taxon>Neobatrachia</taxon>
        <taxon>Ranoidea</taxon>
        <taxon>Ranidae</taxon>
        <taxon>Staurois</taxon>
    </lineage>
</organism>
<dbReference type="PANTHER" id="PTHR45847">
    <property type="entry name" value="FATTY ACID AMIDE HYDROLASE"/>
    <property type="match status" value="1"/>
</dbReference>
<protein>
    <recommendedName>
        <fullName evidence="1">Amidase domain-containing protein</fullName>
    </recommendedName>
</protein>
<evidence type="ECO:0000313" key="2">
    <source>
        <dbReference type="EMBL" id="CAI9618064.1"/>
    </source>
</evidence>
<dbReference type="InterPro" id="IPR023631">
    <property type="entry name" value="Amidase_dom"/>
</dbReference>
<keyword evidence="3" id="KW-1185">Reference proteome</keyword>
<dbReference type="Gene3D" id="3.90.1300.10">
    <property type="entry name" value="Amidase signature (AS) domain"/>
    <property type="match status" value="1"/>
</dbReference>
<dbReference type="Pfam" id="PF01425">
    <property type="entry name" value="Amidase"/>
    <property type="match status" value="1"/>
</dbReference>
<comment type="caution">
    <text evidence="2">The sequence shown here is derived from an EMBL/GenBank/DDBJ whole genome shotgun (WGS) entry which is preliminary data.</text>
</comment>
<reference evidence="2" key="1">
    <citation type="submission" date="2023-05" db="EMBL/GenBank/DDBJ databases">
        <authorList>
            <person name="Stuckert A."/>
        </authorList>
    </citation>
    <scope>NUCLEOTIDE SEQUENCE</scope>
</reference>
<dbReference type="InterPro" id="IPR052096">
    <property type="entry name" value="Endocannabinoid_amidase"/>
</dbReference>
<feature type="domain" description="Amidase" evidence="1">
    <location>
        <begin position="59"/>
        <end position="123"/>
    </location>
</feature>
<name>A0ABN9HAC3_9NEOB</name>
<dbReference type="PANTHER" id="PTHR45847:SF8">
    <property type="entry name" value="FATTY ACID AMIDE HYDROLASE-RELATED"/>
    <property type="match status" value="1"/>
</dbReference>
<proteinExistence type="predicted"/>
<dbReference type="Proteomes" id="UP001162483">
    <property type="component" value="Unassembled WGS sequence"/>
</dbReference>
<evidence type="ECO:0000313" key="3">
    <source>
        <dbReference type="Proteomes" id="UP001162483"/>
    </source>
</evidence>
<dbReference type="SUPFAM" id="SSF75304">
    <property type="entry name" value="Amidase signature (AS) enzymes"/>
    <property type="match status" value="1"/>
</dbReference>
<dbReference type="EMBL" id="CATNWA010020380">
    <property type="protein sequence ID" value="CAI9618064.1"/>
    <property type="molecule type" value="Genomic_DNA"/>
</dbReference>
<sequence length="130" mass="14726">MEEERTRREDSVRLMQEALRTFHQQNPGLDQQRILDLTLVELAEELKDGALTPETALYVYVQKALEVHKTLNCVTVFLSDCEDQLKKLRESEVKGPLYGVPVSIKEHVGYQVIILMCVSDLLSGGPIVQS</sequence>